<dbReference type="EMBL" id="KZ994809">
    <property type="protein sequence ID" value="RKO92009.1"/>
    <property type="molecule type" value="Genomic_DNA"/>
</dbReference>
<feature type="region of interest" description="Disordered" evidence="3">
    <location>
        <begin position="1"/>
        <end position="29"/>
    </location>
</feature>
<dbReference type="PANTHER" id="PTHR45782:SF4">
    <property type="entry name" value="MITOCHONDRIAL RIBOSOME-ASSOCIATED GTPASE 1"/>
    <property type="match status" value="1"/>
</dbReference>
<protein>
    <submittedName>
        <fullName evidence="5">P-loop containing nucleoside triphosphate hydrolase protein</fullName>
    </submittedName>
</protein>
<organism evidence="5 6">
    <name type="scientific">Blyttiomyces helicus</name>
    <dbReference type="NCBI Taxonomy" id="388810"/>
    <lineage>
        <taxon>Eukaryota</taxon>
        <taxon>Fungi</taxon>
        <taxon>Fungi incertae sedis</taxon>
        <taxon>Chytridiomycota</taxon>
        <taxon>Chytridiomycota incertae sedis</taxon>
        <taxon>Chytridiomycetes</taxon>
        <taxon>Chytridiomycetes incertae sedis</taxon>
        <taxon>Blyttiomyces</taxon>
    </lineage>
</organism>
<reference evidence="6" key="1">
    <citation type="journal article" date="2018" name="Nat. Microbiol.">
        <title>Leveraging single-cell genomics to expand the fungal tree of life.</title>
        <authorList>
            <person name="Ahrendt S.R."/>
            <person name="Quandt C.A."/>
            <person name="Ciobanu D."/>
            <person name="Clum A."/>
            <person name="Salamov A."/>
            <person name="Andreopoulos B."/>
            <person name="Cheng J.F."/>
            <person name="Woyke T."/>
            <person name="Pelin A."/>
            <person name="Henrissat B."/>
            <person name="Reynolds N.K."/>
            <person name="Benny G.L."/>
            <person name="Smith M.E."/>
            <person name="James T.Y."/>
            <person name="Grigoriev I.V."/>
        </authorList>
    </citation>
    <scope>NUCLEOTIDE SEQUENCE [LARGE SCALE GENOMIC DNA]</scope>
</reference>
<dbReference type="InterPro" id="IPR027417">
    <property type="entry name" value="P-loop_NTPase"/>
</dbReference>
<dbReference type="PANTHER" id="PTHR45782">
    <property type="entry name" value="MITOCHONDRIAL RIBOSOME-ASSOCIATED GTPASE 1"/>
    <property type="match status" value="1"/>
</dbReference>
<feature type="compositionally biased region" description="Low complexity" evidence="3">
    <location>
        <begin position="1"/>
        <end position="25"/>
    </location>
</feature>
<feature type="compositionally biased region" description="Polar residues" evidence="3">
    <location>
        <begin position="437"/>
        <end position="448"/>
    </location>
</feature>
<evidence type="ECO:0000256" key="2">
    <source>
        <dbReference type="ARBA" id="ARBA00023134"/>
    </source>
</evidence>
<feature type="domain" description="CP-type G" evidence="4">
    <location>
        <begin position="50"/>
        <end position="218"/>
    </location>
</feature>
<evidence type="ECO:0000256" key="1">
    <source>
        <dbReference type="ARBA" id="ARBA00022741"/>
    </source>
</evidence>
<dbReference type="Gene3D" id="1.10.1580.10">
    <property type="match status" value="1"/>
</dbReference>
<dbReference type="SUPFAM" id="SSF52540">
    <property type="entry name" value="P-loop containing nucleoside triphosphate hydrolases"/>
    <property type="match status" value="1"/>
</dbReference>
<evidence type="ECO:0000313" key="6">
    <source>
        <dbReference type="Proteomes" id="UP000269721"/>
    </source>
</evidence>
<dbReference type="Pfam" id="PF01926">
    <property type="entry name" value="MMR_HSR1"/>
    <property type="match status" value="1"/>
</dbReference>
<keyword evidence="2" id="KW-0342">GTP-binding</keyword>
<proteinExistence type="predicted"/>
<dbReference type="GO" id="GO:0005739">
    <property type="term" value="C:mitochondrion"/>
    <property type="evidence" value="ECO:0007669"/>
    <property type="project" value="TreeGrafter"/>
</dbReference>
<dbReference type="GO" id="GO:0032543">
    <property type="term" value="P:mitochondrial translation"/>
    <property type="evidence" value="ECO:0007669"/>
    <property type="project" value="TreeGrafter"/>
</dbReference>
<dbReference type="PROSITE" id="PS51721">
    <property type="entry name" value="G_CP"/>
    <property type="match status" value="1"/>
</dbReference>
<dbReference type="CDD" id="cd01856">
    <property type="entry name" value="YlqF"/>
    <property type="match status" value="1"/>
</dbReference>
<dbReference type="InterPro" id="IPR030378">
    <property type="entry name" value="G_CP_dom"/>
</dbReference>
<accession>A0A4P9WGS8</accession>
<keyword evidence="6" id="KW-1185">Reference proteome</keyword>
<dbReference type="Proteomes" id="UP000269721">
    <property type="component" value="Unassembled WGS sequence"/>
</dbReference>
<gene>
    <name evidence="5" type="ORF">BDK51DRAFT_22116</name>
</gene>
<dbReference type="OrthoDB" id="269151at2759"/>
<feature type="region of interest" description="Disordered" evidence="3">
    <location>
        <begin position="393"/>
        <end position="448"/>
    </location>
</feature>
<dbReference type="GO" id="GO:0005525">
    <property type="term" value="F:GTP binding"/>
    <property type="evidence" value="ECO:0007669"/>
    <property type="project" value="UniProtKB-KW"/>
</dbReference>
<dbReference type="Gene3D" id="3.40.50.300">
    <property type="entry name" value="P-loop containing nucleotide triphosphate hydrolases"/>
    <property type="match status" value="1"/>
</dbReference>
<keyword evidence="5" id="KW-0378">Hydrolase</keyword>
<dbReference type="InterPro" id="IPR023179">
    <property type="entry name" value="GTP-bd_ortho_bundle_sf"/>
</dbReference>
<feature type="compositionally biased region" description="Low complexity" evidence="3">
    <location>
        <begin position="422"/>
        <end position="436"/>
    </location>
</feature>
<dbReference type="AlphaFoldDB" id="A0A4P9WGS8"/>
<dbReference type="GO" id="GO:0003924">
    <property type="term" value="F:GTPase activity"/>
    <property type="evidence" value="ECO:0007669"/>
    <property type="project" value="TreeGrafter"/>
</dbReference>
<sequence length="448" mass="49350">MQAFSPNPSSSSSSPVPATTPRRSPIPLDPSFRTSFAYSQKLYWHPTHQGRAQRQLKNGIHHIDLVVEVRDARIPLSSINPEFDELFAGRERLVVFNKADLAQINDRSLIDGFRQYRGYEAIFTTASQGMHIDHIIKFAVDKCKAEPHRYPYMLMVVVGLPNVGKSTLINSLRRLGVNKGKASAVGPTAGITQKIQTRVKIYDDPPIYLVDTPGIFDPSVSHPIQGLKIALTGGTKDQLTEVQNVADYLLFRLNNSKAINKYPEILGYPGPTDTIGDLLLHIAKEKNFRFDTRSRVFLASVGAGAALERHADGGIDAFLDDETWMQAVTSTRSRGIDMEFDLDRAASHMIELFRSGAFGRMTLDDCSPIGLERFFKNQPDEDELISRSIVKAPGMKKKKGHPKPRGPNEFGSATIVERLSRARSPAARSQAAVAESNGSANPGASVPT</sequence>
<evidence type="ECO:0000313" key="5">
    <source>
        <dbReference type="EMBL" id="RKO92009.1"/>
    </source>
</evidence>
<dbReference type="InterPro" id="IPR006073">
    <property type="entry name" value="GTP-bd"/>
</dbReference>
<evidence type="ECO:0000256" key="3">
    <source>
        <dbReference type="SAM" id="MobiDB-lite"/>
    </source>
</evidence>
<evidence type="ECO:0000259" key="4">
    <source>
        <dbReference type="PROSITE" id="PS51721"/>
    </source>
</evidence>
<name>A0A4P9WGS8_9FUNG</name>
<keyword evidence="1" id="KW-0547">Nucleotide-binding</keyword>
<feature type="compositionally biased region" description="Basic residues" evidence="3">
    <location>
        <begin position="394"/>
        <end position="404"/>
    </location>
</feature>